<feature type="non-terminal residue" evidence="9">
    <location>
        <position position="171"/>
    </location>
</feature>
<keyword evidence="6" id="KW-0408">Iron</keyword>
<evidence type="ECO:0000256" key="7">
    <source>
        <dbReference type="ARBA" id="ARBA00023014"/>
    </source>
</evidence>
<evidence type="ECO:0000256" key="3">
    <source>
        <dbReference type="ARBA" id="ARBA00022691"/>
    </source>
</evidence>
<evidence type="ECO:0000313" key="9">
    <source>
        <dbReference type="EMBL" id="GAG24468.1"/>
    </source>
</evidence>
<evidence type="ECO:0000256" key="2">
    <source>
        <dbReference type="ARBA" id="ARBA00022485"/>
    </source>
</evidence>
<dbReference type="Pfam" id="PF01964">
    <property type="entry name" value="ThiC_Rad_SAM"/>
    <property type="match status" value="1"/>
</dbReference>
<dbReference type="PANTHER" id="PTHR30557">
    <property type="entry name" value="THIAMINE BIOSYNTHESIS PROTEIN THIC"/>
    <property type="match status" value="1"/>
</dbReference>
<keyword evidence="5" id="KW-0862">Zinc</keyword>
<evidence type="ECO:0000256" key="8">
    <source>
        <dbReference type="ARBA" id="ARBA00023239"/>
    </source>
</evidence>
<dbReference type="GO" id="GO:0005829">
    <property type="term" value="C:cytosol"/>
    <property type="evidence" value="ECO:0007669"/>
    <property type="project" value="TreeGrafter"/>
</dbReference>
<dbReference type="InterPro" id="IPR002817">
    <property type="entry name" value="ThiC/BzaA/B"/>
</dbReference>
<evidence type="ECO:0000256" key="1">
    <source>
        <dbReference type="ARBA" id="ARBA00001966"/>
    </source>
</evidence>
<dbReference type="GO" id="GO:0051539">
    <property type="term" value="F:4 iron, 4 sulfur cluster binding"/>
    <property type="evidence" value="ECO:0007669"/>
    <property type="project" value="UniProtKB-KW"/>
</dbReference>
<dbReference type="EMBL" id="BARS01037275">
    <property type="protein sequence ID" value="GAG24468.1"/>
    <property type="molecule type" value="Genomic_DNA"/>
</dbReference>
<gene>
    <name evidence="9" type="ORF">S01H1_57170</name>
</gene>
<keyword evidence="8" id="KW-0456">Lyase</keyword>
<comment type="caution">
    <text evidence="9">The sequence shown here is derived from an EMBL/GenBank/DDBJ whole genome shotgun (WGS) entry which is preliminary data.</text>
</comment>
<dbReference type="GO" id="GO:0016829">
    <property type="term" value="F:lyase activity"/>
    <property type="evidence" value="ECO:0007669"/>
    <property type="project" value="UniProtKB-KW"/>
</dbReference>
<sequence length="171" mass="18317">MTQLELARSGSISPQMKLVAEAEGVAPEFIRQGIADGNIVIPANRKHELSQYCGIGKGLRVKVNANIGTSTDYGDMESELEKLSVAIEYKSDTVMDLSTGGDLGAIRRAILKESAIPLGTVPIYQAGIDTIERRGAIVRMTPDDLFLVIEEQAAEGVDFVTVHCGVTRAAI</sequence>
<keyword evidence="3" id="KW-0949">S-adenosyl-L-methionine</keyword>
<name>X0WJ15_9ZZZZ</name>
<comment type="cofactor">
    <cofactor evidence="1">
        <name>[4Fe-4S] cluster</name>
        <dbReference type="ChEBI" id="CHEBI:49883"/>
    </cofactor>
</comment>
<proteinExistence type="predicted"/>
<keyword evidence="4" id="KW-0479">Metal-binding</keyword>
<keyword evidence="2" id="KW-0004">4Fe-4S</keyword>
<dbReference type="InterPro" id="IPR038521">
    <property type="entry name" value="ThiC/Bza_core_dom"/>
</dbReference>
<protein>
    <recommendedName>
        <fullName evidence="10">ThiC-associated domain-containing protein</fullName>
    </recommendedName>
</protein>
<organism evidence="9">
    <name type="scientific">marine sediment metagenome</name>
    <dbReference type="NCBI Taxonomy" id="412755"/>
    <lineage>
        <taxon>unclassified sequences</taxon>
        <taxon>metagenomes</taxon>
        <taxon>ecological metagenomes</taxon>
    </lineage>
</organism>
<dbReference type="GO" id="GO:0046872">
    <property type="term" value="F:metal ion binding"/>
    <property type="evidence" value="ECO:0007669"/>
    <property type="project" value="UniProtKB-KW"/>
</dbReference>
<dbReference type="PANTHER" id="PTHR30557:SF1">
    <property type="entry name" value="PHOSPHOMETHYLPYRIMIDINE SYNTHASE, CHLOROPLASTIC"/>
    <property type="match status" value="1"/>
</dbReference>
<evidence type="ECO:0008006" key="10">
    <source>
        <dbReference type="Google" id="ProtNLM"/>
    </source>
</evidence>
<evidence type="ECO:0000256" key="4">
    <source>
        <dbReference type="ARBA" id="ARBA00022723"/>
    </source>
</evidence>
<evidence type="ECO:0000256" key="5">
    <source>
        <dbReference type="ARBA" id="ARBA00022833"/>
    </source>
</evidence>
<dbReference type="GO" id="GO:0009228">
    <property type="term" value="P:thiamine biosynthetic process"/>
    <property type="evidence" value="ECO:0007669"/>
    <property type="project" value="InterPro"/>
</dbReference>
<accession>X0WJ15</accession>
<dbReference type="Gene3D" id="3.20.20.540">
    <property type="entry name" value="Radical SAM ThiC family, central domain"/>
    <property type="match status" value="1"/>
</dbReference>
<reference evidence="9" key="1">
    <citation type="journal article" date="2014" name="Front. Microbiol.">
        <title>High frequency of phylogenetically diverse reductive dehalogenase-homologous genes in deep subseafloor sedimentary metagenomes.</title>
        <authorList>
            <person name="Kawai M."/>
            <person name="Futagami T."/>
            <person name="Toyoda A."/>
            <person name="Takaki Y."/>
            <person name="Nishi S."/>
            <person name="Hori S."/>
            <person name="Arai W."/>
            <person name="Tsubouchi T."/>
            <person name="Morono Y."/>
            <person name="Uchiyama I."/>
            <person name="Ito T."/>
            <person name="Fujiyama A."/>
            <person name="Inagaki F."/>
            <person name="Takami H."/>
        </authorList>
    </citation>
    <scope>NUCLEOTIDE SEQUENCE</scope>
    <source>
        <strain evidence="9">Expedition CK06-06</strain>
    </source>
</reference>
<evidence type="ECO:0000256" key="6">
    <source>
        <dbReference type="ARBA" id="ARBA00023004"/>
    </source>
</evidence>
<dbReference type="AlphaFoldDB" id="X0WJ15"/>
<keyword evidence="7" id="KW-0411">Iron-sulfur</keyword>